<dbReference type="Proteomes" id="UP000001861">
    <property type="component" value="Unassembled WGS sequence"/>
</dbReference>
<feature type="region of interest" description="Disordered" evidence="1">
    <location>
        <begin position="190"/>
        <end position="210"/>
    </location>
</feature>
<evidence type="ECO:0000313" key="3">
    <source>
        <dbReference type="Proteomes" id="UP000001861"/>
    </source>
</evidence>
<dbReference type="eggNOG" id="ENOG502SIGD">
    <property type="taxonomic scope" value="Eukaryota"/>
</dbReference>
<dbReference type="OrthoDB" id="5424209at2759"/>
<evidence type="ECO:0000256" key="1">
    <source>
        <dbReference type="SAM" id="MobiDB-lite"/>
    </source>
</evidence>
<dbReference type="OMA" id="PSEFKYP"/>
<proteinExistence type="predicted"/>
<dbReference type="AlphaFoldDB" id="A8P4W1"/>
<dbReference type="RefSeq" id="XP_001838825.2">
    <property type="nucleotide sequence ID" value="XM_001838773.2"/>
</dbReference>
<accession>A8P4W1</accession>
<feature type="compositionally biased region" description="Acidic residues" evidence="1">
    <location>
        <begin position="191"/>
        <end position="210"/>
    </location>
</feature>
<dbReference type="KEGG" id="cci:CC1G_09202"/>
<gene>
    <name evidence="2" type="ORF">CC1G_09202</name>
</gene>
<dbReference type="InParanoid" id="A8P4W1"/>
<comment type="caution">
    <text evidence="2">The sequence shown here is derived from an EMBL/GenBank/DDBJ whole genome shotgun (WGS) entry which is preliminary data.</text>
</comment>
<keyword evidence="3" id="KW-1185">Reference proteome</keyword>
<sequence>MSIFTSSISAVSSSIVVSSLDGRRRRRVDDADVPVEPNLDEYVRTADFDKECREKALIFANPSSDQGGCSEDDLWASDDSVSSATTTAAPSPYDVSKLEAHLYYAGLGPKGHGPKLIYRTSDDVFEAPSGPEAYKRLMRIVAVPDTFEFGTDVTWDGVRDQVVMLLNQRNIKVTLVDFVRFTWLKKPADREIEDDDEDEDDDAKEEEDLNYDDIPRIQTVEYGDRHYTNPTIWIAVLPDTLTGSVAHASSLDIRAYLDSLHIQNIDIAYRESTYKPSLAHAHGPALFPPAEDGDSLKDVIDNVSVALSLPIAGRKTSMQGTLGPYFHVGEKLYAITVRHNLFVLSGDNDEYRYHESMPKKEVIVMGRLAFNNYLASIKALIGALIDTAKRLDKKITTFRDRVENGINTVESQRKLTEHETELARILRKIDDLKIFFVDIKRKWSKGKDRVIGFVRWAPPIGVGVARHRYTRDLCVIELYKDKFTSMMGNVLSLVTHLSRASPTPPPFSLPGPEMSEAKLKSLIHEHADVPSKFKYPENGLLILGSMLSTDQIKHPANLNLLQGDRVTVRRVLKRGFATNTTVGTLTKFMSFVRQYFRNGNQESLGVAILPHEQDSGTFSRGGDSGSLIASPAGEFVALLTGGCGSSKGTADSDASDIITYATPFEWVWQLVKTEFPEADLCFDNLQEFLADVA</sequence>
<dbReference type="GeneID" id="6015420"/>
<protein>
    <submittedName>
        <fullName evidence="2">Uncharacterized protein</fullName>
    </submittedName>
</protein>
<dbReference type="HOGENOM" id="CLU_024804_0_0_1"/>
<evidence type="ECO:0000313" key="2">
    <source>
        <dbReference type="EMBL" id="EAU82940.2"/>
    </source>
</evidence>
<dbReference type="VEuPathDB" id="FungiDB:CC1G_09202"/>
<organism evidence="2 3">
    <name type="scientific">Coprinopsis cinerea (strain Okayama-7 / 130 / ATCC MYA-4618 / FGSC 9003)</name>
    <name type="common">Inky cap fungus</name>
    <name type="synonym">Hormographiella aspergillata</name>
    <dbReference type="NCBI Taxonomy" id="240176"/>
    <lineage>
        <taxon>Eukaryota</taxon>
        <taxon>Fungi</taxon>
        <taxon>Dikarya</taxon>
        <taxon>Basidiomycota</taxon>
        <taxon>Agaricomycotina</taxon>
        <taxon>Agaricomycetes</taxon>
        <taxon>Agaricomycetidae</taxon>
        <taxon>Agaricales</taxon>
        <taxon>Agaricineae</taxon>
        <taxon>Psathyrellaceae</taxon>
        <taxon>Coprinopsis</taxon>
    </lineage>
</organism>
<dbReference type="EMBL" id="AACS02000011">
    <property type="protein sequence ID" value="EAU82940.2"/>
    <property type="molecule type" value="Genomic_DNA"/>
</dbReference>
<reference evidence="2 3" key="1">
    <citation type="journal article" date="2010" name="Proc. Natl. Acad. Sci. U.S.A.">
        <title>Insights into evolution of multicellular fungi from the assembled chromosomes of the mushroom Coprinopsis cinerea (Coprinus cinereus).</title>
        <authorList>
            <person name="Stajich J.E."/>
            <person name="Wilke S.K."/>
            <person name="Ahren D."/>
            <person name="Au C.H."/>
            <person name="Birren B.W."/>
            <person name="Borodovsky M."/>
            <person name="Burns C."/>
            <person name="Canback B."/>
            <person name="Casselton L.A."/>
            <person name="Cheng C.K."/>
            <person name="Deng J."/>
            <person name="Dietrich F.S."/>
            <person name="Fargo D.C."/>
            <person name="Farman M.L."/>
            <person name="Gathman A.C."/>
            <person name="Goldberg J."/>
            <person name="Guigo R."/>
            <person name="Hoegger P.J."/>
            <person name="Hooker J.B."/>
            <person name="Huggins A."/>
            <person name="James T.Y."/>
            <person name="Kamada T."/>
            <person name="Kilaru S."/>
            <person name="Kodira C."/>
            <person name="Kues U."/>
            <person name="Kupfer D."/>
            <person name="Kwan H.S."/>
            <person name="Lomsadze A."/>
            <person name="Li W."/>
            <person name="Lilly W.W."/>
            <person name="Ma L.J."/>
            <person name="Mackey A.J."/>
            <person name="Manning G."/>
            <person name="Martin F."/>
            <person name="Muraguchi H."/>
            <person name="Natvig D.O."/>
            <person name="Palmerini H."/>
            <person name="Ramesh M.A."/>
            <person name="Rehmeyer C.J."/>
            <person name="Roe B.A."/>
            <person name="Shenoy N."/>
            <person name="Stanke M."/>
            <person name="Ter-Hovhannisyan V."/>
            <person name="Tunlid A."/>
            <person name="Velagapudi R."/>
            <person name="Vision T.J."/>
            <person name="Zeng Q."/>
            <person name="Zolan M.E."/>
            <person name="Pukkila P.J."/>
        </authorList>
    </citation>
    <scope>NUCLEOTIDE SEQUENCE [LARGE SCALE GENOMIC DNA]</scope>
    <source>
        <strain evidence="3">Okayama-7 / 130 / ATCC MYA-4618 / FGSC 9003</strain>
    </source>
</reference>
<name>A8P4W1_COPC7</name>